<sequence>MFGGNAAEAKTKWEMGFGKKQEHREFCRKSKNTSPTTRARKRNLKRHWCRFETSEKHTTNMG</sequence>
<name>A0A2A2G4B5_9BACT</name>
<comment type="caution">
    <text evidence="2">The sequence shown here is derived from an EMBL/GenBank/DDBJ whole genome shotgun (WGS) entry which is preliminary data.</text>
</comment>
<organism evidence="2 3">
    <name type="scientific">Fodinibius salipaludis</name>
    <dbReference type="NCBI Taxonomy" id="2032627"/>
    <lineage>
        <taxon>Bacteria</taxon>
        <taxon>Pseudomonadati</taxon>
        <taxon>Balneolota</taxon>
        <taxon>Balneolia</taxon>
        <taxon>Balneolales</taxon>
        <taxon>Balneolaceae</taxon>
        <taxon>Fodinibius</taxon>
    </lineage>
</organism>
<reference evidence="2 3" key="1">
    <citation type="submission" date="2017-08" db="EMBL/GenBank/DDBJ databases">
        <title>Aliifodinibius alkalisoli sp. nov., isolated from saline alkaline soil.</title>
        <authorList>
            <person name="Liu D."/>
            <person name="Zhang G."/>
        </authorList>
    </citation>
    <scope>NUCLEOTIDE SEQUENCE [LARGE SCALE GENOMIC DNA]</scope>
    <source>
        <strain evidence="2 3">WN023</strain>
    </source>
</reference>
<protein>
    <submittedName>
        <fullName evidence="2">Uncharacterized protein</fullName>
    </submittedName>
</protein>
<feature type="region of interest" description="Disordered" evidence="1">
    <location>
        <begin position="20"/>
        <end position="42"/>
    </location>
</feature>
<proteinExistence type="predicted"/>
<evidence type="ECO:0000256" key="1">
    <source>
        <dbReference type="SAM" id="MobiDB-lite"/>
    </source>
</evidence>
<evidence type="ECO:0000313" key="3">
    <source>
        <dbReference type="Proteomes" id="UP000218831"/>
    </source>
</evidence>
<accession>A0A2A2G4B5</accession>
<dbReference type="AlphaFoldDB" id="A0A2A2G4B5"/>
<dbReference type="Proteomes" id="UP000218831">
    <property type="component" value="Unassembled WGS sequence"/>
</dbReference>
<evidence type="ECO:0000313" key="2">
    <source>
        <dbReference type="EMBL" id="PAU92626.1"/>
    </source>
</evidence>
<dbReference type="EMBL" id="NSKE01000021">
    <property type="protein sequence ID" value="PAU92626.1"/>
    <property type="molecule type" value="Genomic_DNA"/>
</dbReference>
<gene>
    <name evidence="2" type="ORF">CK503_15805</name>
</gene>
<keyword evidence="3" id="KW-1185">Reference proteome</keyword>